<dbReference type="CDD" id="cd19481">
    <property type="entry name" value="RecA-like_protease"/>
    <property type="match status" value="1"/>
</dbReference>
<organism evidence="2 3">
    <name type="scientific">Colletotrichum shisoi</name>
    <dbReference type="NCBI Taxonomy" id="2078593"/>
    <lineage>
        <taxon>Eukaryota</taxon>
        <taxon>Fungi</taxon>
        <taxon>Dikarya</taxon>
        <taxon>Ascomycota</taxon>
        <taxon>Pezizomycotina</taxon>
        <taxon>Sordariomycetes</taxon>
        <taxon>Hypocreomycetidae</taxon>
        <taxon>Glomerellales</taxon>
        <taxon>Glomerellaceae</taxon>
        <taxon>Colletotrichum</taxon>
        <taxon>Colletotrichum destructivum species complex</taxon>
    </lineage>
</organism>
<dbReference type="Proteomes" id="UP000326340">
    <property type="component" value="Unassembled WGS sequence"/>
</dbReference>
<accession>A0A5Q4BE09</accession>
<sequence length="319" mass="36131">MVDPAAFGSHNPNADELLKPWVTEEVVVTNPDSWKDEDLLLCNHRILGFSFVQKTWAAFSVSDMSDVVWNDDAFDKLIIAEKKRRMVRLLVQSHRPNSDCSFDDIIKGKGRGLVGLLSGSPGVGKSLTAEAVAEVSRRPLYSVSAGELGTDVQRVDNRLGMILEIVRRWECVLLIDEADVFLYKRGESQVERNALVSIFLRRLEYFSGIIILTTNRQKDIDEAFKSRIHFKFHYPPLHTEARLKIWENMLASVTDKMPDWKLTDEDMRSLASKPLNGREIKNAVSCVASIIRANQEPLSMSLIMDILETLVEDEEPGDQ</sequence>
<dbReference type="GO" id="GO:0016887">
    <property type="term" value="F:ATP hydrolysis activity"/>
    <property type="evidence" value="ECO:0007669"/>
    <property type="project" value="InterPro"/>
</dbReference>
<dbReference type="PANTHER" id="PTHR46411">
    <property type="entry name" value="FAMILY ATPASE, PUTATIVE-RELATED"/>
    <property type="match status" value="1"/>
</dbReference>
<dbReference type="AlphaFoldDB" id="A0A5Q4BE09"/>
<dbReference type="InterPro" id="IPR003593">
    <property type="entry name" value="AAA+_ATPase"/>
</dbReference>
<dbReference type="Pfam" id="PF00004">
    <property type="entry name" value="AAA"/>
    <property type="match status" value="1"/>
</dbReference>
<name>A0A5Q4BE09_9PEZI</name>
<feature type="domain" description="AAA+ ATPase" evidence="1">
    <location>
        <begin position="111"/>
        <end position="238"/>
    </location>
</feature>
<protein>
    <submittedName>
        <fullName evidence="2">ATPase family AAA domain-containing protein FIGL1</fullName>
    </submittedName>
</protein>
<reference evidence="2 3" key="1">
    <citation type="journal article" date="2019" name="Sci. Rep.">
        <title>Colletotrichum shisoi sp. nov., an anthracnose pathogen of Perilla frutescens in Japan: molecular phylogenetic, morphological and genomic evidence.</title>
        <authorList>
            <person name="Gan P."/>
            <person name="Tsushima A."/>
            <person name="Hiroyama R."/>
            <person name="Narusaka M."/>
            <person name="Takano Y."/>
            <person name="Narusaka Y."/>
            <person name="Kawaradani M."/>
            <person name="Damm U."/>
            <person name="Shirasu K."/>
        </authorList>
    </citation>
    <scope>NUCLEOTIDE SEQUENCE [LARGE SCALE GENOMIC DNA]</scope>
    <source>
        <strain evidence="2 3">PG-2018a</strain>
    </source>
</reference>
<comment type="caution">
    <text evidence="2">The sequence shown here is derived from an EMBL/GenBank/DDBJ whole genome shotgun (WGS) entry which is preliminary data.</text>
</comment>
<keyword evidence="3" id="KW-1185">Reference proteome</keyword>
<dbReference type="SMART" id="SM00382">
    <property type="entry name" value="AAA"/>
    <property type="match status" value="1"/>
</dbReference>
<dbReference type="PANTHER" id="PTHR46411:SF2">
    <property type="entry name" value="AAA+ ATPASE DOMAIN-CONTAINING PROTEIN"/>
    <property type="match status" value="1"/>
</dbReference>
<gene>
    <name evidence="2" type="primary">FIGL1-1</name>
    <name evidence="2" type="ORF">CSHISOI_10550</name>
</gene>
<evidence type="ECO:0000313" key="2">
    <source>
        <dbReference type="EMBL" id="TQN64981.1"/>
    </source>
</evidence>
<evidence type="ECO:0000313" key="3">
    <source>
        <dbReference type="Proteomes" id="UP000326340"/>
    </source>
</evidence>
<dbReference type="GO" id="GO:0005524">
    <property type="term" value="F:ATP binding"/>
    <property type="evidence" value="ECO:0007669"/>
    <property type="project" value="InterPro"/>
</dbReference>
<proteinExistence type="predicted"/>
<dbReference type="InterPro" id="IPR003959">
    <property type="entry name" value="ATPase_AAA_core"/>
</dbReference>
<evidence type="ECO:0000259" key="1">
    <source>
        <dbReference type="SMART" id="SM00382"/>
    </source>
</evidence>
<dbReference type="OrthoDB" id="10042665at2759"/>
<dbReference type="InterPro" id="IPR027417">
    <property type="entry name" value="P-loop_NTPase"/>
</dbReference>
<dbReference type="SUPFAM" id="SSF52540">
    <property type="entry name" value="P-loop containing nucleoside triphosphate hydrolases"/>
    <property type="match status" value="1"/>
</dbReference>
<dbReference type="Gene3D" id="3.40.50.300">
    <property type="entry name" value="P-loop containing nucleotide triphosphate hydrolases"/>
    <property type="match status" value="1"/>
</dbReference>
<dbReference type="EMBL" id="PUHP01001881">
    <property type="protein sequence ID" value="TQN64981.1"/>
    <property type="molecule type" value="Genomic_DNA"/>
</dbReference>